<feature type="region of interest" description="Disordered" evidence="6">
    <location>
        <begin position="172"/>
        <end position="192"/>
    </location>
</feature>
<dbReference type="InterPro" id="IPR023828">
    <property type="entry name" value="Peptidase_S8_Ser-AS"/>
</dbReference>
<evidence type="ECO:0000256" key="6">
    <source>
        <dbReference type="SAM" id="MobiDB-lite"/>
    </source>
</evidence>
<keyword evidence="3 5" id="KW-0378">Hydrolase</keyword>
<evidence type="ECO:0000313" key="9">
    <source>
        <dbReference type="Proteomes" id="UP000269708"/>
    </source>
</evidence>
<feature type="compositionally biased region" description="Pro residues" evidence="6">
    <location>
        <begin position="54"/>
        <end position="76"/>
    </location>
</feature>
<dbReference type="InterPro" id="IPR036709">
    <property type="entry name" value="Autotransporte_beta_dom_sf"/>
</dbReference>
<dbReference type="GO" id="GO:0005886">
    <property type="term" value="C:plasma membrane"/>
    <property type="evidence" value="ECO:0007669"/>
    <property type="project" value="TreeGrafter"/>
</dbReference>
<dbReference type="InterPro" id="IPR005546">
    <property type="entry name" value="Autotransporte_beta"/>
</dbReference>
<evidence type="ECO:0000256" key="4">
    <source>
        <dbReference type="ARBA" id="ARBA00022825"/>
    </source>
</evidence>
<feature type="domain" description="Autotransporter" evidence="7">
    <location>
        <begin position="689"/>
        <end position="960"/>
    </location>
</feature>
<dbReference type="Gene3D" id="3.40.50.200">
    <property type="entry name" value="Peptidase S8/S53 domain"/>
    <property type="match status" value="1"/>
</dbReference>
<dbReference type="CDD" id="cd04848">
    <property type="entry name" value="Peptidases_S8_Autotransporter_serine_protease_like"/>
    <property type="match status" value="1"/>
</dbReference>
<dbReference type="PROSITE" id="PS51208">
    <property type="entry name" value="AUTOTRANSPORTER"/>
    <property type="match status" value="1"/>
</dbReference>
<dbReference type="InterPro" id="IPR034061">
    <property type="entry name" value="Peptidases_S8_Autotransporter"/>
</dbReference>
<organism evidence="8 9">
    <name type="scientific">Vulcaniibacterium tengchongense</name>
    <dbReference type="NCBI Taxonomy" id="1273429"/>
    <lineage>
        <taxon>Bacteria</taxon>
        <taxon>Pseudomonadati</taxon>
        <taxon>Pseudomonadota</taxon>
        <taxon>Gammaproteobacteria</taxon>
        <taxon>Lysobacterales</taxon>
        <taxon>Lysobacteraceae</taxon>
        <taxon>Vulcaniibacterium</taxon>
    </lineage>
</organism>
<accession>A0A3N4W9P3</accession>
<name>A0A3N4W9P3_9GAMM</name>
<dbReference type="PRINTS" id="PR00723">
    <property type="entry name" value="SUBTILISIN"/>
</dbReference>
<gene>
    <name evidence="8" type="ORF">EDC50_1177</name>
</gene>
<dbReference type="OrthoDB" id="5360469at2"/>
<evidence type="ECO:0000256" key="5">
    <source>
        <dbReference type="PROSITE-ProRule" id="PRU01240"/>
    </source>
</evidence>
<dbReference type="GO" id="GO:0016485">
    <property type="term" value="P:protein processing"/>
    <property type="evidence" value="ECO:0007669"/>
    <property type="project" value="TreeGrafter"/>
</dbReference>
<dbReference type="AlphaFoldDB" id="A0A3N4W9P3"/>
<dbReference type="PANTHER" id="PTHR42884">
    <property type="entry name" value="PROPROTEIN CONVERTASE SUBTILISIN/KEXIN-RELATED"/>
    <property type="match status" value="1"/>
</dbReference>
<evidence type="ECO:0000259" key="7">
    <source>
        <dbReference type="PROSITE" id="PS51208"/>
    </source>
</evidence>
<feature type="region of interest" description="Disordered" evidence="6">
    <location>
        <begin position="1"/>
        <end position="22"/>
    </location>
</feature>
<dbReference type="InterPro" id="IPR000209">
    <property type="entry name" value="Peptidase_S8/S53_dom"/>
</dbReference>
<comment type="caution">
    <text evidence="8">The sequence shown here is derived from an EMBL/GenBank/DDBJ whole genome shotgun (WGS) entry which is preliminary data.</text>
</comment>
<dbReference type="Gene3D" id="2.40.128.130">
    <property type="entry name" value="Autotransporter beta-domain"/>
    <property type="match status" value="1"/>
</dbReference>
<keyword evidence="9" id="KW-1185">Reference proteome</keyword>
<keyword evidence="4 5" id="KW-0720">Serine protease</keyword>
<feature type="active site" description="Charge relay system" evidence="5">
    <location>
        <position position="141"/>
    </location>
</feature>
<evidence type="ECO:0000256" key="3">
    <source>
        <dbReference type="ARBA" id="ARBA00022801"/>
    </source>
</evidence>
<dbReference type="Pfam" id="PF00082">
    <property type="entry name" value="Peptidase_S8"/>
    <property type="match status" value="1"/>
</dbReference>
<sequence length="960" mass="99430">MHKKGCSAAARGPFPRGPHPAGGPLLKRSILAAALAGLTACGGGGGGDGGPNLRPDPPPQAPAPTTPSPVVNPPNPAYSKHLAVTNTAAAHAAGFNGAGVRIGVVDTGVNRKHPALSPRVVENLVYVGRGNDLSVDDKDGHGTAVSQIMAGTAFGSWPGGIAPGAQIVSARIVSDNPPPDDGSGQGNEVDGAIGLKPVHQDLIARGVKVMNNSWGGLYWTNLNATAPIADEYRPFIIGNGGLVVFATGNEGRPDPSSMAALPSQPGPNGSMPGADLERGWLAVTAVDPDNPNQLDRGSDGRVYANACGVAMRYCLAAPGTVVTTGTDDAPTSPTYWNWKGTSLAAPQVSGAAALVWQAFPFFTNDNVRQTLLGTAADLGAAGIDAVFGNGLLDVGKAVRGPGRLDFGTFDVSFDDATVTFANELSGPGGLRKGGTGTLVLANAALYQGETAVDGGVLKVNQLGGRATIAPQGELQLGANASGGIDNAGRLILQGANPQIQGAYRQAGTGVLGYTIGSPLTVTGTARLEGGDLLVMGVRSGYTWQSRETVLSATAGLTGTFGRLTTSPGVFLDATLGYDATVAWLDIARLDVAATARSMGLSTASVSGAERVEDAFSAIDRSQRDGQATPVDGGFLAAAGAIQRAPDAAAAERTLASLSGELHTADAAMAMMAIEGNRRALEARVDELQAAPRAGGAWADELRTQRASSGYDMDADGWMLGQDVRYGEHLTVGTALARTDAYAWHDLRGDRERNRQVEGQLYAAWDLGRGYLLGNLAFGRMQRWTRRELLLGDAAFYVGSDYADDYAVAGLQAGLPLRFAGGRATPYLGVQTLRLERDGFDEQGGLGFGLSAADSRLQASQALLGARVAYDWSAGAVLWSLQGRAEWQRLLAQSGTDLDARFTALEVWSPIRGAGLDENVGVLGLGLNARFGDHQLGFDLDGRREFGRSYGRAMAYWSLGF</sequence>
<evidence type="ECO:0000256" key="2">
    <source>
        <dbReference type="ARBA" id="ARBA00022729"/>
    </source>
</evidence>
<protein>
    <submittedName>
        <fullName evidence="8">Autotransporter-associated beta strand protein</fullName>
    </submittedName>
</protein>
<evidence type="ECO:0000256" key="1">
    <source>
        <dbReference type="ARBA" id="ARBA00022670"/>
    </source>
</evidence>
<comment type="similarity">
    <text evidence="5">Belongs to the peptidase S8 family.</text>
</comment>
<feature type="active site" description="Charge relay system" evidence="5">
    <location>
        <position position="106"/>
    </location>
</feature>
<evidence type="ECO:0000313" key="8">
    <source>
        <dbReference type="EMBL" id="RPE81974.1"/>
    </source>
</evidence>
<dbReference type="InterPro" id="IPR013425">
    <property type="entry name" value="Autotrns_rpt"/>
</dbReference>
<dbReference type="PROSITE" id="PS51892">
    <property type="entry name" value="SUBTILASE"/>
    <property type="match status" value="1"/>
</dbReference>
<dbReference type="Proteomes" id="UP000269708">
    <property type="component" value="Unassembled WGS sequence"/>
</dbReference>
<feature type="region of interest" description="Disordered" evidence="6">
    <location>
        <begin position="45"/>
        <end position="78"/>
    </location>
</feature>
<dbReference type="Pfam" id="PF03797">
    <property type="entry name" value="Autotransporter"/>
    <property type="match status" value="1"/>
</dbReference>
<dbReference type="PROSITE" id="PS00138">
    <property type="entry name" value="SUBTILASE_SER"/>
    <property type="match status" value="1"/>
</dbReference>
<dbReference type="InterPro" id="IPR015500">
    <property type="entry name" value="Peptidase_S8_subtilisin-rel"/>
</dbReference>
<keyword evidence="2" id="KW-0732">Signal</keyword>
<reference evidence="8 9" key="1">
    <citation type="submission" date="2018-11" db="EMBL/GenBank/DDBJ databases">
        <title>Genomic Encyclopedia of Type Strains, Phase IV (KMG-IV): sequencing the most valuable type-strain genomes for metagenomic binning, comparative biology and taxonomic classification.</title>
        <authorList>
            <person name="Goeker M."/>
        </authorList>
    </citation>
    <scope>NUCLEOTIDE SEQUENCE [LARGE SCALE GENOMIC DNA]</scope>
    <source>
        <strain evidence="8 9">DSM 25623</strain>
    </source>
</reference>
<dbReference type="EMBL" id="RKQN01000001">
    <property type="protein sequence ID" value="RPE81974.1"/>
    <property type="molecule type" value="Genomic_DNA"/>
</dbReference>
<dbReference type="GO" id="GO:0004252">
    <property type="term" value="F:serine-type endopeptidase activity"/>
    <property type="evidence" value="ECO:0007669"/>
    <property type="project" value="UniProtKB-UniRule"/>
</dbReference>
<feature type="active site" description="Charge relay system" evidence="5">
    <location>
        <position position="342"/>
    </location>
</feature>
<dbReference type="SUPFAM" id="SSF103515">
    <property type="entry name" value="Autotransporter"/>
    <property type="match status" value="1"/>
</dbReference>
<dbReference type="SUPFAM" id="SSF52743">
    <property type="entry name" value="Subtilisin-like"/>
    <property type="match status" value="1"/>
</dbReference>
<dbReference type="InterPro" id="IPR036852">
    <property type="entry name" value="Peptidase_S8/S53_dom_sf"/>
</dbReference>
<dbReference type="PANTHER" id="PTHR42884:SF14">
    <property type="entry name" value="NEUROENDOCRINE CONVERTASE 1"/>
    <property type="match status" value="1"/>
</dbReference>
<keyword evidence="1 5" id="KW-0645">Protease</keyword>
<dbReference type="NCBIfam" id="TIGR02601">
    <property type="entry name" value="autotrns_rpt"/>
    <property type="match status" value="1"/>
</dbReference>
<proteinExistence type="inferred from homology"/>
<dbReference type="InterPro" id="IPR023827">
    <property type="entry name" value="Peptidase_S8_Asp-AS"/>
</dbReference>
<dbReference type="SMART" id="SM00869">
    <property type="entry name" value="Autotransporter"/>
    <property type="match status" value="1"/>
</dbReference>
<dbReference type="PROSITE" id="PS00136">
    <property type="entry name" value="SUBTILASE_ASP"/>
    <property type="match status" value="1"/>
</dbReference>
<dbReference type="RefSeq" id="WP_123769480.1">
    <property type="nucleotide sequence ID" value="NZ_RKQN01000001.1"/>
</dbReference>